<gene>
    <name evidence="2" type="ORF">FJY75_14055</name>
</gene>
<dbReference type="AlphaFoldDB" id="A0A937XBE8"/>
<feature type="signal peptide" evidence="1">
    <location>
        <begin position="1"/>
        <end position="21"/>
    </location>
</feature>
<evidence type="ECO:0008006" key="4">
    <source>
        <dbReference type="Google" id="ProtNLM"/>
    </source>
</evidence>
<dbReference type="Proteomes" id="UP000748308">
    <property type="component" value="Unassembled WGS sequence"/>
</dbReference>
<organism evidence="2 3">
    <name type="scientific">Eiseniibacteriota bacterium</name>
    <dbReference type="NCBI Taxonomy" id="2212470"/>
    <lineage>
        <taxon>Bacteria</taxon>
        <taxon>Candidatus Eiseniibacteriota</taxon>
    </lineage>
</organism>
<keyword evidence="1" id="KW-0732">Signal</keyword>
<protein>
    <recommendedName>
        <fullName evidence="4">Thioredoxin family protein</fullName>
    </recommendedName>
</protein>
<comment type="caution">
    <text evidence="2">The sequence shown here is derived from an EMBL/GenBank/DDBJ whole genome shotgun (WGS) entry which is preliminary data.</text>
</comment>
<sequence length="66" mass="7123">MRPNALPSLALLSLLCVAALAAPVSAWYPKSVQLEMTSATWCSSCPVAYAGVEANKAKFDRYEFNV</sequence>
<evidence type="ECO:0000313" key="3">
    <source>
        <dbReference type="Proteomes" id="UP000748308"/>
    </source>
</evidence>
<proteinExistence type="predicted"/>
<dbReference type="EMBL" id="VGIY01000568">
    <property type="protein sequence ID" value="MBM3318965.1"/>
    <property type="molecule type" value="Genomic_DNA"/>
</dbReference>
<evidence type="ECO:0000256" key="1">
    <source>
        <dbReference type="SAM" id="SignalP"/>
    </source>
</evidence>
<evidence type="ECO:0000313" key="2">
    <source>
        <dbReference type="EMBL" id="MBM3318965.1"/>
    </source>
</evidence>
<name>A0A937XBE8_UNCEI</name>
<accession>A0A937XBE8</accession>
<feature type="non-terminal residue" evidence="2">
    <location>
        <position position="66"/>
    </location>
</feature>
<feature type="chain" id="PRO_5037163761" description="Thioredoxin family protein" evidence="1">
    <location>
        <begin position="22"/>
        <end position="66"/>
    </location>
</feature>
<reference evidence="2" key="1">
    <citation type="submission" date="2019-03" db="EMBL/GenBank/DDBJ databases">
        <title>Lake Tanganyika Metagenome-Assembled Genomes (MAGs).</title>
        <authorList>
            <person name="Tran P."/>
        </authorList>
    </citation>
    <scope>NUCLEOTIDE SEQUENCE</scope>
    <source>
        <strain evidence="2">M_DeepCast_400m_m2_100</strain>
    </source>
</reference>